<comment type="caution">
    <text evidence="2">The sequence shown here is derived from an EMBL/GenBank/DDBJ whole genome shotgun (WGS) entry which is preliminary data.</text>
</comment>
<proteinExistence type="predicted"/>
<dbReference type="EMBL" id="CAJMWY010002874">
    <property type="protein sequence ID" value="CAE6496417.1"/>
    <property type="molecule type" value="Genomic_DNA"/>
</dbReference>
<evidence type="ECO:0000313" key="2">
    <source>
        <dbReference type="EMBL" id="CAE6496417.1"/>
    </source>
</evidence>
<name>A0A8H3H9T4_9AGAM</name>
<reference evidence="2" key="1">
    <citation type="submission" date="2021-01" db="EMBL/GenBank/DDBJ databases">
        <authorList>
            <person name="Kaushik A."/>
        </authorList>
    </citation>
    <scope>NUCLEOTIDE SEQUENCE</scope>
    <source>
        <strain evidence="2">AG4-RS23</strain>
    </source>
</reference>
<feature type="compositionally biased region" description="Polar residues" evidence="1">
    <location>
        <begin position="29"/>
        <end position="38"/>
    </location>
</feature>
<evidence type="ECO:0000256" key="1">
    <source>
        <dbReference type="SAM" id="MobiDB-lite"/>
    </source>
</evidence>
<organism evidence="2 3">
    <name type="scientific">Rhizoctonia solani</name>
    <dbReference type="NCBI Taxonomy" id="456999"/>
    <lineage>
        <taxon>Eukaryota</taxon>
        <taxon>Fungi</taxon>
        <taxon>Dikarya</taxon>
        <taxon>Basidiomycota</taxon>
        <taxon>Agaricomycotina</taxon>
        <taxon>Agaricomycetes</taxon>
        <taxon>Cantharellales</taxon>
        <taxon>Ceratobasidiaceae</taxon>
        <taxon>Rhizoctonia</taxon>
    </lineage>
</organism>
<protein>
    <recommendedName>
        <fullName evidence="4">NACHT domain-containing protein</fullName>
    </recommendedName>
</protein>
<feature type="non-terminal residue" evidence="2">
    <location>
        <position position="372"/>
    </location>
</feature>
<gene>
    <name evidence="2" type="ORF">RDB_LOCUS117359</name>
</gene>
<evidence type="ECO:0000313" key="3">
    <source>
        <dbReference type="Proteomes" id="UP000663861"/>
    </source>
</evidence>
<accession>A0A8H3H9T4</accession>
<feature type="compositionally biased region" description="Polar residues" evidence="1">
    <location>
        <begin position="54"/>
        <end position="68"/>
    </location>
</feature>
<evidence type="ECO:0008006" key="4">
    <source>
        <dbReference type="Google" id="ProtNLM"/>
    </source>
</evidence>
<dbReference type="AlphaFoldDB" id="A0A8H3H9T4"/>
<sequence>MSIRESLSRLKGKVKKKLHIASRDPTPTPSSANRSSLSIAAPPAPAVAPAAGQDESNTDIAPENNTRPSALAPKIGDSPGNGGPASPVIQPHTGSNDGNPTPPHTVDASNCPPSGVVNPSLPVNTTSNAPAAADEDNPVPKIRADNKASKTGLVWTGAKVLLRVVNASADAFPPLKSAVTGLKECIDIYEGVSEGRMNYGKTMEEITQLLEELRGYLLEQGAMEMTHSVKRVCCELESEVENLKSKTEGPILDQWLKAVDAPGELSECHDRIQRLLQRLILNANVNIIKKVDRQDMERALRDMLPALASTYDSGASDEIRRGGCAPGTREPQIKLLMEWARAPQTGKVYWMNGMAGTGKTTIAYSFCTKLDG</sequence>
<feature type="compositionally biased region" description="Basic residues" evidence="1">
    <location>
        <begin position="10"/>
        <end position="20"/>
    </location>
</feature>
<dbReference type="Proteomes" id="UP000663861">
    <property type="component" value="Unassembled WGS sequence"/>
</dbReference>
<feature type="region of interest" description="Disordered" evidence="1">
    <location>
        <begin position="1"/>
        <end position="144"/>
    </location>
</feature>